<evidence type="ECO:0000256" key="4">
    <source>
        <dbReference type="ARBA" id="ARBA00022490"/>
    </source>
</evidence>
<dbReference type="FunFam" id="3.40.50.360:FF:000015">
    <property type="entry name" value="NADPH-dependent diflavin oxidoreductase 1"/>
    <property type="match status" value="1"/>
</dbReference>
<dbReference type="InterPro" id="IPR001709">
    <property type="entry name" value="Flavoprot_Pyr_Nucl_cyt_Rdtase"/>
</dbReference>
<keyword evidence="6 10" id="KW-0288">FMN</keyword>
<evidence type="ECO:0000256" key="3">
    <source>
        <dbReference type="ARBA" id="ARBA00004496"/>
    </source>
</evidence>
<dbReference type="Pfam" id="PF00175">
    <property type="entry name" value="NAD_binding_1"/>
    <property type="match status" value="1"/>
</dbReference>
<dbReference type="PRINTS" id="PR00371">
    <property type="entry name" value="FPNCR"/>
</dbReference>
<keyword evidence="4 10" id="KW-0963">Cytoplasm</keyword>
<dbReference type="InterPro" id="IPR023173">
    <property type="entry name" value="NADPH_Cyt_P450_Rdtase_alpha"/>
</dbReference>
<dbReference type="GO" id="GO:0050661">
    <property type="term" value="F:NADP binding"/>
    <property type="evidence" value="ECO:0007669"/>
    <property type="project" value="UniProtKB-UniRule"/>
</dbReference>
<organism evidence="13 14">
    <name type="scientific">Arabidopsis thaliana</name>
    <name type="common">Mouse-ear cress</name>
    <dbReference type="NCBI Taxonomy" id="3702"/>
    <lineage>
        <taxon>Eukaryota</taxon>
        <taxon>Viridiplantae</taxon>
        <taxon>Streptophyta</taxon>
        <taxon>Embryophyta</taxon>
        <taxon>Tracheophyta</taxon>
        <taxon>Spermatophyta</taxon>
        <taxon>Magnoliopsida</taxon>
        <taxon>eudicotyledons</taxon>
        <taxon>Gunneridae</taxon>
        <taxon>Pentapetalae</taxon>
        <taxon>rosids</taxon>
        <taxon>malvids</taxon>
        <taxon>Brassicales</taxon>
        <taxon>Brassicaceae</taxon>
        <taxon>Camelineae</taxon>
        <taxon>Arabidopsis</taxon>
    </lineage>
</organism>
<dbReference type="SUPFAM" id="SSF52343">
    <property type="entry name" value="Ferredoxin reductase-like, C-terminal NADP-linked domain"/>
    <property type="match status" value="1"/>
</dbReference>
<dbReference type="InterPro" id="IPR001433">
    <property type="entry name" value="OxRdtase_FAD/NAD-bd"/>
</dbReference>
<evidence type="ECO:0000256" key="1">
    <source>
        <dbReference type="ARBA" id="ARBA00001917"/>
    </source>
</evidence>
<dbReference type="InterPro" id="IPR029039">
    <property type="entry name" value="Flavoprotein-like_sf"/>
</dbReference>
<dbReference type="GO" id="GO:0016226">
    <property type="term" value="P:iron-sulfur cluster assembly"/>
    <property type="evidence" value="ECO:0007669"/>
    <property type="project" value="UniProtKB-UniRule"/>
</dbReference>
<dbReference type="GO" id="GO:0160246">
    <property type="term" value="F:NADPH-iron-sulfur [2Fe-2S] protein oxidoreductase activity"/>
    <property type="evidence" value="ECO:0007669"/>
    <property type="project" value="InterPro"/>
</dbReference>
<dbReference type="GO" id="GO:0010181">
    <property type="term" value="F:FMN binding"/>
    <property type="evidence" value="ECO:0007669"/>
    <property type="project" value="UniProtKB-UniRule"/>
</dbReference>
<feature type="binding site" evidence="10">
    <location>
        <begin position="133"/>
        <end position="136"/>
    </location>
    <ligand>
        <name>FMN</name>
        <dbReference type="ChEBI" id="CHEBI:58210"/>
    </ligand>
</feature>
<dbReference type="CDD" id="cd06207">
    <property type="entry name" value="CyPoR_like"/>
    <property type="match status" value="1"/>
</dbReference>
<feature type="binding site" evidence="10">
    <location>
        <begin position="470"/>
        <end position="473"/>
    </location>
    <ligand>
        <name>FAD</name>
        <dbReference type="ChEBI" id="CHEBI:57692"/>
    </ligand>
</feature>
<dbReference type="AlphaFoldDB" id="A0A7G2EF72"/>
<keyword evidence="7 10" id="KW-0274">FAD</keyword>
<comment type="function">
    <text evidence="10">NADPH-dependent reductase which is a central component of the cytosolic iron-sulfur (Fe-S) protein assembly (CIA) machinery. Transfers electrons from NADPH via its FAD and FMN prosthetic groups to the [2Fe-2S] cluster of the anamorsin/DRE2 homolog, another key component of the CIA machinery. In turn, this reduced cluster provides electrons for assembly of cytosolic iron-sulfur cluster proteins.</text>
</comment>
<evidence type="ECO:0000256" key="5">
    <source>
        <dbReference type="ARBA" id="ARBA00022630"/>
    </source>
</evidence>
<feature type="binding site" evidence="10">
    <location>
        <position position="546"/>
    </location>
    <ligand>
        <name>NADP(+)</name>
        <dbReference type="ChEBI" id="CHEBI:58349"/>
    </ligand>
</feature>
<dbReference type="PANTHER" id="PTHR19384">
    <property type="entry name" value="NITRIC OXIDE SYNTHASE-RELATED"/>
    <property type="match status" value="1"/>
</dbReference>
<dbReference type="SUPFAM" id="SSF63380">
    <property type="entry name" value="Riboflavin synthase domain-like"/>
    <property type="match status" value="1"/>
</dbReference>
<feature type="binding site" evidence="10">
    <location>
        <begin position="618"/>
        <end position="622"/>
    </location>
    <ligand>
        <name>NADP(+)</name>
        <dbReference type="ChEBI" id="CHEBI:58349"/>
    </ligand>
</feature>
<dbReference type="PRINTS" id="PR00369">
    <property type="entry name" value="FLAVODOXIN"/>
</dbReference>
<dbReference type="InterPro" id="IPR001094">
    <property type="entry name" value="Flavdoxin-like"/>
</dbReference>
<evidence type="ECO:0000256" key="9">
    <source>
        <dbReference type="ARBA" id="ARBA00023002"/>
    </source>
</evidence>
<evidence type="ECO:0000259" key="12">
    <source>
        <dbReference type="PROSITE" id="PS51384"/>
    </source>
</evidence>
<feature type="domain" description="FAD-binding FR-type" evidence="12">
    <location>
        <begin position="292"/>
        <end position="538"/>
    </location>
</feature>
<feature type="binding site" evidence="10">
    <location>
        <position position="440"/>
    </location>
    <ligand>
        <name>FAD</name>
        <dbReference type="ChEBI" id="CHEBI:57692"/>
    </ligand>
</feature>
<feature type="binding site" evidence="10">
    <location>
        <begin position="504"/>
        <end position="507"/>
    </location>
    <ligand>
        <name>FAD</name>
        <dbReference type="ChEBI" id="CHEBI:57692"/>
    </ligand>
</feature>
<comment type="cofactor">
    <cofactor evidence="1 10">
        <name>FMN</name>
        <dbReference type="ChEBI" id="CHEBI:58210"/>
    </cofactor>
</comment>
<evidence type="ECO:0000313" key="13">
    <source>
        <dbReference type="EMBL" id="CAD5321838.1"/>
    </source>
</evidence>
<dbReference type="Pfam" id="PF00667">
    <property type="entry name" value="FAD_binding_1"/>
    <property type="match status" value="1"/>
</dbReference>
<name>A0A7G2EF72_ARATH</name>
<comment type="similarity">
    <text evidence="10">In the N-terminal section; belongs to the flavodoxin family.</text>
</comment>
<comment type="similarity">
    <text evidence="10">In the C-terminal section; belongs to the flavoprotein pyridine nucleotide cytochrome reductase family.</text>
</comment>
<feature type="binding site" evidence="10">
    <location>
        <position position="654"/>
    </location>
    <ligand>
        <name>NADP(+)</name>
        <dbReference type="ChEBI" id="CHEBI:58349"/>
    </ligand>
</feature>
<dbReference type="Proteomes" id="UP000516314">
    <property type="component" value="Chromosome 3"/>
</dbReference>
<dbReference type="GO" id="GO:0005737">
    <property type="term" value="C:cytoplasm"/>
    <property type="evidence" value="ECO:0007669"/>
    <property type="project" value="UniProtKB-SubCell"/>
</dbReference>
<dbReference type="InterPro" id="IPR008254">
    <property type="entry name" value="Flavodoxin/NO_synth"/>
</dbReference>
<keyword evidence="8 10" id="KW-0521">NADP</keyword>
<dbReference type="Gene3D" id="2.40.30.10">
    <property type="entry name" value="Translation factors"/>
    <property type="match status" value="1"/>
</dbReference>
<dbReference type="SUPFAM" id="SSF52218">
    <property type="entry name" value="Flavoproteins"/>
    <property type="match status" value="1"/>
</dbReference>
<comment type="caution">
    <text evidence="10">Lacks conserved residue(s) required for the propagation of feature annotation.</text>
</comment>
<evidence type="ECO:0000313" key="14">
    <source>
        <dbReference type="Proteomes" id="UP000516314"/>
    </source>
</evidence>
<comment type="subcellular location">
    <subcellularLocation>
        <location evidence="3 10">Cytoplasm</location>
    </subcellularLocation>
</comment>
<dbReference type="PROSITE" id="PS51384">
    <property type="entry name" value="FAD_FR"/>
    <property type="match status" value="1"/>
</dbReference>
<comment type="catalytic activity">
    <reaction evidence="10">
        <text>2 oxidized [2Fe-2S]-[protein] + NADPH = 2 reduced [2Fe-2S]-[protein] + NADP(+) + H(+)</text>
        <dbReference type="Rhea" id="RHEA:67716"/>
        <dbReference type="Rhea" id="RHEA-COMP:17327"/>
        <dbReference type="Rhea" id="RHEA-COMP:17328"/>
        <dbReference type="ChEBI" id="CHEBI:15378"/>
        <dbReference type="ChEBI" id="CHEBI:33737"/>
        <dbReference type="ChEBI" id="CHEBI:33738"/>
        <dbReference type="ChEBI" id="CHEBI:57783"/>
        <dbReference type="ChEBI" id="CHEBI:58349"/>
    </reaction>
</comment>
<gene>
    <name evidence="13" type="ORF">AT9943_LOCUS9882</name>
</gene>
<evidence type="ECO:0000256" key="6">
    <source>
        <dbReference type="ARBA" id="ARBA00022643"/>
    </source>
</evidence>
<feature type="binding site" evidence="10">
    <location>
        <begin position="85"/>
        <end position="90"/>
    </location>
    <ligand>
        <name>FMN</name>
        <dbReference type="ChEBI" id="CHEBI:58210"/>
    </ligand>
</feature>
<feature type="binding site" evidence="10">
    <location>
        <begin position="612"/>
        <end position="613"/>
    </location>
    <ligand>
        <name>NADP(+)</name>
        <dbReference type="ChEBI" id="CHEBI:58349"/>
    </ligand>
</feature>
<feature type="binding site" evidence="10">
    <location>
        <position position="206"/>
    </location>
    <ligand>
        <name>FMN</name>
        <dbReference type="ChEBI" id="CHEBI:58210"/>
    </ligand>
</feature>
<keyword evidence="5 10" id="KW-0285">Flavoprotein</keyword>
<dbReference type="Gene3D" id="1.20.990.10">
    <property type="entry name" value="NADPH-cytochrome p450 Reductase, Chain A, domain 3"/>
    <property type="match status" value="1"/>
</dbReference>
<dbReference type="GO" id="GO:0050660">
    <property type="term" value="F:flavin adenine dinucleotide binding"/>
    <property type="evidence" value="ECO:0007669"/>
    <property type="project" value="UniProtKB-UniRule"/>
</dbReference>
<evidence type="ECO:0000256" key="7">
    <source>
        <dbReference type="ARBA" id="ARBA00022827"/>
    </source>
</evidence>
<evidence type="ECO:0000256" key="8">
    <source>
        <dbReference type="ARBA" id="ARBA00022857"/>
    </source>
</evidence>
<dbReference type="FunFam" id="3.40.50.80:FF:000032">
    <property type="entry name" value="NADPH-dependent diflavin oxidoreductase 1"/>
    <property type="match status" value="1"/>
</dbReference>
<dbReference type="FunFam" id="1.20.990.10:FF:000015">
    <property type="entry name" value="NADPH-dependent diflavin oxidoreductase 1"/>
    <property type="match status" value="1"/>
</dbReference>
<proteinExistence type="inferred from homology"/>
<feature type="domain" description="Flavodoxin-like" evidence="11">
    <location>
        <begin position="79"/>
        <end position="224"/>
    </location>
</feature>
<dbReference type="EC" id="1.18.1.-" evidence="10"/>
<dbReference type="PROSITE" id="PS50902">
    <property type="entry name" value="FLAVODOXIN_LIKE"/>
    <property type="match status" value="1"/>
</dbReference>
<evidence type="ECO:0000256" key="2">
    <source>
        <dbReference type="ARBA" id="ARBA00001974"/>
    </source>
</evidence>
<dbReference type="InterPro" id="IPR039261">
    <property type="entry name" value="FNR_nucleotide-bd"/>
</dbReference>
<dbReference type="InterPro" id="IPR017927">
    <property type="entry name" value="FAD-bd_FR_type"/>
</dbReference>
<dbReference type="GO" id="GO:0005634">
    <property type="term" value="C:nucleus"/>
    <property type="evidence" value="ECO:0007669"/>
    <property type="project" value="UniProtKB-ARBA"/>
</dbReference>
<dbReference type="InterPro" id="IPR017938">
    <property type="entry name" value="Riboflavin_synthase-like_b-brl"/>
</dbReference>
<accession>A0A7G2EF72</accession>
<keyword evidence="9 10" id="KW-0560">Oxidoreductase</keyword>
<dbReference type="PANTHER" id="PTHR19384:SF10">
    <property type="entry name" value="NADPH-DEPENDENT DIFLAVIN OXIDOREDUCTASE 1"/>
    <property type="match status" value="1"/>
</dbReference>
<dbReference type="HAMAP" id="MF_03178">
    <property type="entry name" value="NDOR1"/>
    <property type="match status" value="1"/>
</dbReference>
<dbReference type="InterPro" id="IPR003097">
    <property type="entry name" value="CysJ-like_FAD-binding"/>
</dbReference>
<feature type="binding site" evidence="10">
    <location>
        <position position="693"/>
    </location>
    <ligand>
        <name>FAD</name>
        <dbReference type="ChEBI" id="CHEBI:57692"/>
    </ligand>
</feature>
<dbReference type="GO" id="GO:0016651">
    <property type="term" value="F:oxidoreductase activity, acting on NAD(P)H"/>
    <property type="evidence" value="ECO:0007669"/>
    <property type="project" value="UniProtKB-UniRule"/>
</dbReference>
<evidence type="ECO:0000256" key="10">
    <source>
        <dbReference type="HAMAP-Rule" id="MF_03178"/>
    </source>
</evidence>
<dbReference type="Gene3D" id="3.40.50.80">
    <property type="entry name" value="Nucleotide-binding domain of ferredoxin-NADP reductase (FNR) module"/>
    <property type="match status" value="1"/>
</dbReference>
<comment type="similarity">
    <text evidence="10">Belongs to the NADPH-dependent diflavin oxidoreductase NDOR1 family.</text>
</comment>
<comment type="cofactor">
    <cofactor evidence="2 10">
        <name>FAD</name>
        <dbReference type="ChEBI" id="CHEBI:57692"/>
    </cofactor>
</comment>
<evidence type="ECO:0000259" key="11">
    <source>
        <dbReference type="PROSITE" id="PS50902"/>
    </source>
</evidence>
<dbReference type="InterPro" id="IPR028879">
    <property type="entry name" value="NDOR1"/>
</dbReference>
<dbReference type="Pfam" id="PF00258">
    <property type="entry name" value="Flavodoxin_1"/>
    <property type="match status" value="1"/>
</dbReference>
<sequence>MKADLVSKPPPSLLVLHTAFTHWKTKEHETHTSADLYRNHKSIWLGRCPVVLTGIRLCSYSLFGRVVAVAAMGEKQRKLLVLYASQTGNALDAAERIGREAERRGLPASVVSTDEFDTSSLPHHEEAVVFVVSTTGQGDSPDSFKAFWRFLLQRNLGNYWLQQVRYAVFGLGDSGYQKYNFVAKKLDKRLSDLGATTIIEKGLGDDQHPSGYEGTLDPWMLSLWRTLYQINPKYFPKGPDVKIPQDEVIDKPKYRILFHKQEKLEPKLLSDSDIIQRARGMSPGKLFKDKSKPDCFLKMTRNEVLTKAESTKDVRHFEFQFVSSTIEYEVGNVVELLPSQNSSVVDAFIERCGLDPESFITVGPRETENSSFSEEMITQIPIKLKTFVELTMDVTSASPRRYFFEIMSFYATAEHEKERLQYFASPEGRDDLYNYNQKERRSILEVLEDFPSVQIPFDWLVQLVPPLKPRAFSISSSPLAHPAAVHLTVSIVSWITPYKRTRKGLCSSWLASLAPEQEVNIPVWFHKGSLPAPSQSLPLILVGPGTGCAPFRGFIAERAVQAQSSPVAPVMFFFGCRNKDTDFLYRDFWESHAREGGMLSEGKGGGFYTAFSRDQPKKVYVQHKIREMSKRVWDLLCDGAAVYVAGSSTKMPCDVMSAFEDIVSEETGGGSKEVASRWLKALEKTGRYNVEAWS</sequence>
<dbReference type="EMBL" id="LR881468">
    <property type="protein sequence ID" value="CAD5321838.1"/>
    <property type="molecule type" value="Genomic_DNA"/>
</dbReference>
<dbReference type="Gene3D" id="3.40.50.360">
    <property type="match status" value="1"/>
</dbReference>
<reference evidence="13 14" key="1">
    <citation type="submission" date="2020-09" db="EMBL/GenBank/DDBJ databases">
        <authorList>
            <person name="Ashkenazy H."/>
        </authorList>
    </citation>
    <scope>NUCLEOTIDE SEQUENCE [LARGE SCALE GENOMIC DNA]</scope>
    <source>
        <strain evidence="14">cv. Cdm-0</strain>
    </source>
</reference>
<protein>
    <recommendedName>
        <fullName evidence="10">NADPH-dependent diflavin oxidoreductase 1</fullName>
        <ecNumber evidence="10">1.18.1.-</ecNumber>
    </recommendedName>
    <alternativeName>
        <fullName evidence="10">NADPH-dependent FMN and FAD-containing oxidoreductase</fullName>
    </alternativeName>
</protein>